<evidence type="ECO:0000313" key="16">
    <source>
        <dbReference type="EMBL" id="MDQ0205837.1"/>
    </source>
</evidence>
<keyword evidence="6 14" id="KW-0686">Riboflavin biosynthesis</keyword>
<comment type="similarity">
    <text evidence="5 14">In the C-terminal section; belongs to the HTP reductase family.</text>
</comment>
<dbReference type="InterPro" id="IPR016192">
    <property type="entry name" value="APOBEC/CMP_deaminase_Zn-bd"/>
</dbReference>
<evidence type="ECO:0000256" key="7">
    <source>
        <dbReference type="ARBA" id="ARBA00022723"/>
    </source>
</evidence>
<dbReference type="PANTHER" id="PTHR38011">
    <property type="entry name" value="DIHYDROFOLATE REDUCTASE FAMILY PROTEIN (AFU_ORTHOLOGUE AFUA_8G06820)"/>
    <property type="match status" value="1"/>
</dbReference>
<keyword evidence="14 16" id="KW-0378">Hydrolase</keyword>
<evidence type="ECO:0000256" key="11">
    <source>
        <dbReference type="ARBA" id="ARBA00023268"/>
    </source>
</evidence>
<dbReference type="InterPro" id="IPR016193">
    <property type="entry name" value="Cytidine_deaminase-like"/>
</dbReference>
<evidence type="ECO:0000256" key="9">
    <source>
        <dbReference type="ARBA" id="ARBA00022857"/>
    </source>
</evidence>
<keyword evidence="10 14" id="KW-0560">Oxidoreductase</keyword>
<dbReference type="CDD" id="cd01284">
    <property type="entry name" value="Riboflavin_deaminase-reductase"/>
    <property type="match status" value="1"/>
</dbReference>
<protein>
    <recommendedName>
        <fullName evidence="14">Riboflavin biosynthesis protein RibD</fullName>
    </recommendedName>
    <domain>
        <recommendedName>
            <fullName evidence="14">Diaminohydroxyphosphoribosylaminopyrimidine deaminase</fullName>
            <shortName evidence="14">DRAP deaminase</shortName>
            <ecNumber evidence="14">3.5.4.26</ecNumber>
        </recommendedName>
        <alternativeName>
            <fullName evidence="14">Riboflavin-specific deaminase</fullName>
        </alternativeName>
    </domain>
    <domain>
        <recommendedName>
            <fullName evidence="14">5-amino-6-(5-phosphoribosylamino)uracil reductase</fullName>
            <ecNumber evidence="14">1.1.1.193</ecNumber>
        </recommendedName>
        <alternativeName>
            <fullName evidence="14">HTP reductase</fullName>
        </alternativeName>
    </domain>
</protein>
<evidence type="ECO:0000256" key="10">
    <source>
        <dbReference type="ARBA" id="ARBA00023002"/>
    </source>
</evidence>
<dbReference type="Pfam" id="PF01872">
    <property type="entry name" value="RibD_C"/>
    <property type="match status" value="1"/>
</dbReference>
<dbReference type="Gene3D" id="3.40.140.10">
    <property type="entry name" value="Cytidine Deaminase, domain 2"/>
    <property type="match status" value="1"/>
</dbReference>
<comment type="similarity">
    <text evidence="4 14">In the N-terminal section; belongs to the cytidine and deoxycytidylate deaminase family.</text>
</comment>
<evidence type="ECO:0000256" key="8">
    <source>
        <dbReference type="ARBA" id="ARBA00022833"/>
    </source>
</evidence>
<dbReference type="InterPro" id="IPR004794">
    <property type="entry name" value="Eubact_RibD"/>
</dbReference>
<comment type="pathway">
    <text evidence="2 14">Cofactor biosynthesis; riboflavin biosynthesis; 5-amino-6-(D-ribitylamino)uracil from GTP: step 2/4.</text>
</comment>
<comment type="catalytic activity">
    <reaction evidence="12 14">
        <text>5-amino-6-(5-phospho-D-ribitylamino)uracil + NADP(+) = 5-amino-6-(5-phospho-D-ribosylamino)uracil + NADPH + H(+)</text>
        <dbReference type="Rhea" id="RHEA:17845"/>
        <dbReference type="ChEBI" id="CHEBI:15378"/>
        <dbReference type="ChEBI" id="CHEBI:57783"/>
        <dbReference type="ChEBI" id="CHEBI:58349"/>
        <dbReference type="ChEBI" id="CHEBI:58421"/>
        <dbReference type="ChEBI" id="CHEBI:58453"/>
        <dbReference type="EC" id="1.1.1.193"/>
    </reaction>
</comment>
<dbReference type="SUPFAM" id="SSF53597">
    <property type="entry name" value="Dihydrofolate reductase-like"/>
    <property type="match status" value="1"/>
</dbReference>
<accession>A0ABT9YDA2</accession>
<dbReference type="InterPro" id="IPR024072">
    <property type="entry name" value="DHFR-like_dom_sf"/>
</dbReference>
<feature type="domain" description="CMP/dCMP-type deaminase" evidence="15">
    <location>
        <begin position="2"/>
        <end position="123"/>
    </location>
</feature>
<keyword evidence="17" id="KW-1185">Reference proteome</keyword>
<dbReference type="InterPro" id="IPR011549">
    <property type="entry name" value="RibD_C"/>
</dbReference>
<dbReference type="PANTHER" id="PTHR38011:SF7">
    <property type="entry name" value="2,5-DIAMINO-6-RIBOSYLAMINO-4(3H)-PYRIMIDINONE 5'-PHOSPHATE REDUCTASE"/>
    <property type="match status" value="1"/>
</dbReference>
<evidence type="ECO:0000256" key="13">
    <source>
        <dbReference type="ARBA" id="ARBA00049886"/>
    </source>
</evidence>
<evidence type="ECO:0000256" key="1">
    <source>
        <dbReference type="ARBA" id="ARBA00002151"/>
    </source>
</evidence>
<dbReference type="InterPro" id="IPR002734">
    <property type="entry name" value="RibDG_C"/>
</dbReference>
<dbReference type="Gene3D" id="3.40.430.10">
    <property type="entry name" value="Dihydrofolate Reductase, subunit A"/>
    <property type="match status" value="1"/>
</dbReference>
<dbReference type="NCBIfam" id="TIGR00227">
    <property type="entry name" value="ribD_Cterm"/>
    <property type="match status" value="1"/>
</dbReference>
<comment type="caution">
    <text evidence="16">The sequence shown here is derived from an EMBL/GenBank/DDBJ whole genome shotgun (WGS) entry which is preliminary data.</text>
</comment>
<dbReference type="GO" id="GO:0008835">
    <property type="term" value="F:diaminohydroxyphosphoribosylaminopyrimidine deaminase activity"/>
    <property type="evidence" value="ECO:0007669"/>
    <property type="project" value="UniProtKB-EC"/>
</dbReference>
<dbReference type="Proteomes" id="UP001225034">
    <property type="component" value="Unassembled WGS sequence"/>
</dbReference>
<evidence type="ECO:0000256" key="14">
    <source>
        <dbReference type="PIRNR" id="PIRNR006769"/>
    </source>
</evidence>
<dbReference type="EMBL" id="JAUSUA010000001">
    <property type="protein sequence ID" value="MDQ0205837.1"/>
    <property type="molecule type" value="Genomic_DNA"/>
</dbReference>
<dbReference type="EC" id="1.1.1.193" evidence="14"/>
<keyword evidence="11" id="KW-0511">Multifunctional enzyme</keyword>
<dbReference type="NCBIfam" id="TIGR00326">
    <property type="entry name" value="eubact_ribD"/>
    <property type="match status" value="1"/>
</dbReference>
<dbReference type="Pfam" id="PF00383">
    <property type="entry name" value="dCMP_cyt_deam_1"/>
    <property type="match status" value="1"/>
</dbReference>
<proteinExistence type="inferred from homology"/>
<dbReference type="PROSITE" id="PS51747">
    <property type="entry name" value="CYT_DCMP_DEAMINASES_2"/>
    <property type="match status" value="1"/>
</dbReference>
<dbReference type="EC" id="3.5.4.26" evidence="14"/>
<evidence type="ECO:0000256" key="4">
    <source>
        <dbReference type="ARBA" id="ARBA00005259"/>
    </source>
</evidence>
<dbReference type="SUPFAM" id="SSF53927">
    <property type="entry name" value="Cytidine deaminase-like"/>
    <property type="match status" value="1"/>
</dbReference>
<gene>
    <name evidence="16" type="ORF">J2S05_000611</name>
</gene>
<evidence type="ECO:0000256" key="2">
    <source>
        <dbReference type="ARBA" id="ARBA00004882"/>
    </source>
</evidence>
<dbReference type="InterPro" id="IPR002125">
    <property type="entry name" value="CMP_dCMP_dom"/>
</dbReference>
<evidence type="ECO:0000313" key="17">
    <source>
        <dbReference type="Proteomes" id="UP001225034"/>
    </source>
</evidence>
<comment type="catalytic activity">
    <reaction evidence="13 14">
        <text>2,5-diamino-6-hydroxy-4-(5-phosphoribosylamino)-pyrimidine + H2O + H(+) = 5-amino-6-(5-phospho-D-ribosylamino)uracil + NH4(+)</text>
        <dbReference type="Rhea" id="RHEA:21868"/>
        <dbReference type="ChEBI" id="CHEBI:15377"/>
        <dbReference type="ChEBI" id="CHEBI:15378"/>
        <dbReference type="ChEBI" id="CHEBI:28938"/>
        <dbReference type="ChEBI" id="CHEBI:58453"/>
        <dbReference type="ChEBI" id="CHEBI:58614"/>
        <dbReference type="EC" id="3.5.4.26"/>
    </reaction>
</comment>
<evidence type="ECO:0000256" key="5">
    <source>
        <dbReference type="ARBA" id="ARBA00007417"/>
    </source>
</evidence>
<keyword evidence="9 14" id="KW-0521">NADP</keyword>
<organism evidence="16 17">
    <name type="scientific">Alkalicoccobacillus murimartini</name>
    <dbReference type="NCBI Taxonomy" id="171685"/>
    <lineage>
        <taxon>Bacteria</taxon>
        <taxon>Bacillati</taxon>
        <taxon>Bacillota</taxon>
        <taxon>Bacilli</taxon>
        <taxon>Bacillales</taxon>
        <taxon>Bacillaceae</taxon>
        <taxon>Alkalicoccobacillus</taxon>
    </lineage>
</organism>
<reference evidence="16 17" key="1">
    <citation type="submission" date="2023-07" db="EMBL/GenBank/DDBJ databases">
        <title>Genomic Encyclopedia of Type Strains, Phase IV (KMG-IV): sequencing the most valuable type-strain genomes for metagenomic binning, comparative biology and taxonomic classification.</title>
        <authorList>
            <person name="Goeker M."/>
        </authorList>
    </citation>
    <scope>NUCLEOTIDE SEQUENCE [LARGE SCALE GENOMIC DNA]</scope>
    <source>
        <strain evidence="16 17">DSM 19154</strain>
    </source>
</reference>
<keyword evidence="7 14" id="KW-0479">Metal-binding</keyword>
<comment type="function">
    <text evidence="1 14">Converts 2,5-diamino-6-(ribosylamino)-4(3h)-pyrimidinone 5'-phosphate into 5-amino-6-(ribosylamino)-2,4(1h,3h)-pyrimidinedione 5'-phosphate.</text>
</comment>
<evidence type="ECO:0000256" key="12">
    <source>
        <dbReference type="ARBA" id="ARBA00049861"/>
    </source>
</evidence>
<evidence type="ECO:0000259" key="15">
    <source>
        <dbReference type="PROSITE" id="PS51747"/>
    </source>
</evidence>
<dbReference type="PIRSF" id="PIRSF006769">
    <property type="entry name" value="RibD"/>
    <property type="match status" value="1"/>
</dbReference>
<comment type="pathway">
    <text evidence="3 14">Cofactor biosynthesis; riboflavin biosynthesis; 5-amino-6-(D-ribitylamino)uracil from GTP: step 3/4.</text>
</comment>
<evidence type="ECO:0000256" key="3">
    <source>
        <dbReference type="ARBA" id="ARBA00004910"/>
    </source>
</evidence>
<sequence>MLLDQEYMNLALTLAESAKGQTSPNPMVGAVVVKDGRIIGTGAHLKAGEAHAEVHALNMAGDEARGATIYVTLEPCSHYGRTPPCAKRIIDSGIKRVIVAVVDSNPDVGGKGIQMLQEAGIDVEVGLCEKEAIELNHAFFHFIKKRRPYVTLKTASTLDGKTATVAGESKWITGNDARADGHRLRHQHDAILVGVGTVLADNPSLTARLDRGEGRHPLRVILDSNLRTPVDALMVTDQLAETLIFTLKTAPVELEKRLTKAGITIIRLTKMNLDHVLDELGRRQVQTLLVEGGAEVHGSFVKERCVNEVVQYLAPKLLGGRTASPVVGGEGIPRIHDALNFSIHSVTQLGEDLRIISKVRGE</sequence>
<dbReference type="InterPro" id="IPR050765">
    <property type="entry name" value="Riboflavin_Biosynth_HTPR"/>
</dbReference>
<name>A0ABT9YDA2_9BACI</name>
<evidence type="ECO:0000256" key="6">
    <source>
        <dbReference type="ARBA" id="ARBA00022619"/>
    </source>
</evidence>
<dbReference type="PROSITE" id="PS00903">
    <property type="entry name" value="CYT_DCMP_DEAMINASES_1"/>
    <property type="match status" value="1"/>
</dbReference>
<keyword evidence="8 14" id="KW-0862">Zinc</keyword>
<dbReference type="GO" id="GO:0008703">
    <property type="term" value="F:5-amino-6-(5-phosphoribosylamino)uracil reductase activity"/>
    <property type="evidence" value="ECO:0007669"/>
    <property type="project" value="UniProtKB-EC"/>
</dbReference>
<comment type="cofactor">
    <cofactor evidence="14">
        <name>Zn(2+)</name>
        <dbReference type="ChEBI" id="CHEBI:29105"/>
    </cofactor>
    <text evidence="14">Binds 1 zinc ion.</text>
</comment>